<accession>A0A0R3WIP7</accession>
<proteinExistence type="predicted"/>
<protein>
    <submittedName>
        <fullName evidence="9">UPF0506 domain-containing protein</fullName>
    </submittedName>
</protein>
<feature type="domain" description="UPF0506" evidence="6">
    <location>
        <begin position="73"/>
        <end position="129"/>
    </location>
</feature>
<keyword evidence="5" id="KW-1015">Disulfide bond</keyword>
<reference evidence="9" key="1">
    <citation type="submission" date="2017-02" db="UniProtKB">
        <authorList>
            <consortium name="WormBaseParasite"/>
        </authorList>
    </citation>
    <scope>IDENTIFICATION</scope>
</reference>
<evidence type="ECO:0000256" key="3">
    <source>
        <dbReference type="ARBA" id="ARBA00022729"/>
    </source>
</evidence>
<dbReference type="InterPro" id="IPR021712">
    <property type="entry name" value="UPF0506"/>
</dbReference>
<evidence type="ECO:0000256" key="5">
    <source>
        <dbReference type="ARBA" id="ARBA00023157"/>
    </source>
</evidence>
<keyword evidence="2" id="KW-0964">Secreted</keyword>
<dbReference type="Proteomes" id="UP000274429">
    <property type="component" value="Unassembled WGS sequence"/>
</dbReference>
<dbReference type="OrthoDB" id="5021976at2759"/>
<sequence>MLSRLTTSDSSSLICLLFKDSCKRMGERCDRTVFNRCCEGLYCVLKGFADGSCEKCLPQGHFCFSDAECCSDCRREGEDCSRTIFSRCCDPLFCQLHSFAQGKCVKCLAGRQFCMSDSECCSGKCHWYRICSDS</sequence>
<reference evidence="7 8" key="2">
    <citation type="submission" date="2018-11" db="EMBL/GenBank/DDBJ databases">
        <authorList>
            <consortium name="Pathogen Informatics"/>
        </authorList>
    </citation>
    <scope>NUCLEOTIDE SEQUENCE [LARGE SCALE GENOMIC DNA]</scope>
</reference>
<dbReference type="EMBL" id="UYWX01000043">
    <property type="protein sequence ID" value="VDM16515.1"/>
    <property type="molecule type" value="Genomic_DNA"/>
</dbReference>
<dbReference type="Pfam" id="PF11703">
    <property type="entry name" value="UPF0506"/>
    <property type="match status" value="2"/>
</dbReference>
<evidence type="ECO:0000256" key="1">
    <source>
        <dbReference type="ARBA" id="ARBA00004613"/>
    </source>
</evidence>
<dbReference type="AlphaFoldDB" id="A0A0R3WIP7"/>
<dbReference type="WBParaSite" id="TTAC_0000048501-mRNA-1">
    <property type="protein sequence ID" value="TTAC_0000048501-mRNA-1"/>
    <property type="gene ID" value="TTAC_0000048501"/>
</dbReference>
<keyword evidence="4" id="KW-0960">Knottin</keyword>
<keyword evidence="8" id="KW-1185">Reference proteome</keyword>
<name>A0A0R3WIP7_HYDTA</name>
<evidence type="ECO:0000313" key="8">
    <source>
        <dbReference type="Proteomes" id="UP000274429"/>
    </source>
</evidence>
<evidence type="ECO:0000256" key="4">
    <source>
        <dbReference type="ARBA" id="ARBA00022854"/>
    </source>
</evidence>
<gene>
    <name evidence="7" type="ORF">TTAC_LOCUS486</name>
</gene>
<feature type="domain" description="UPF0506" evidence="6">
    <location>
        <begin position="22"/>
        <end position="71"/>
    </location>
</feature>
<evidence type="ECO:0000313" key="9">
    <source>
        <dbReference type="WBParaSite" id="TTAC_0000048501-mRNA-1"/>
    </source>
</evidence>
<evidence type="ECO:0000256" key="2">
    <source>
        <dbReference type="ARBA" id="ARBA00022525"/>
    </source>
</evidence>
<keyword evidence="3" id="KW-0732">Signal</keyword>
<comment type="subcellular location">
    <subcellularLocation>
        <location evidence="1">Secreted</location>
    </subcellularLocation>
</comment>
<evidence type="ECO:0000259" key="6">
    <source>
        <dbReference type="Pfam" id="PF11703"/>
    </source>
</evidence>
<organism evidence="9">
    <name type="scientific">Hydatigena taeniaeformis</name>
    <name type="common">Feline tapeworm</name>
    <name type="synonym">Taenia taeniaeformis</name>
    <dbReference type="NCBI Taxonomy" id="6205"/>
    <lineage>
        <taxon>Eukaryota</taxon>
        <taxon>Metazoa</taxon>
        <taxon>Spiralia</taxon>
        <taxon>Lophotrochozoa</taxon>
        <taxon>Platyhelminthes</taxon>
        <taxon>Cestoda</taxon>
        <taxon>Eucestoda</taxon>
        <taxon>Cyclophyllidea</taxon>
        <taxon>Taeniidae</taxon>
        <taxon>Hydatigera</taxon>
    </lineage>
</organism>
<evidence type="ECO:0000313" key="7">
    <source>
        <dbReference type="EMBL" id="VDM16515.1"/>
    </source>
</evidence>
<dbReference type="GO" id="GO:0005576">
    <property type="term" value="C:extracellular region"/>
    <property type="evidence" value="ECO:0007669"/>
    <property type="project" value="UniProtKB-SubCell"/>
</dbReference>